<comment type="subcellular location">
    <subcellularLocation>
        <location evidence="1 7">Cell membrane</location>
        <topology evidence="1 7">Multi-pass membrane protein</topology>
    </subcellularLocation>
</comment>
<evidence type="ECO:0000256" key="5">
    <source>
        <dbReference type="ARBA" id="ARBA00022989"/>
    </source>
</evidence>
<dbReference type="PANTHER" id="PTHR43386:SF25">
    <property type="entry name" value="PEPTIDE ABC TRANSPORTER PERMEASE PROTEIN"/>
    <property type="match status" value="1"/>
</dbReference>
<dbReference type="RefSeq" id="WP_156711857.1">
    <property type="nucleotide sequence ID" value="NZ_WPHG01000001.1"/>
</dbReference>
<dbReference type="InterPro" id="IPR000515">
    <property type="entry name" value="MetI-like"/>
</dbReference>
<dbReference type="SUPFAM" id="SSF161098">
    <property type="entry name" value="MetI-like"/>
    <property type="match status" value="1"/>
</dbReference>
<organism evidence="9 10">
    <name type="scientific">Nitratireductor arenosus</name>
    <dbReference type="NCBI Taxonomy" id="2682096"/>
    <lineage>
        <taxon>Bacteria</taxon>
        <taxon>Pseudomonadati</taxon>
        <taxon>Pseudomonadota</taxon>
        <taxon>Alphaproteobacteria</taxon>
        <taxon>Hyphomicrobiales</taxon>
        <taxon>Phyllobacteriaceae</taxon>
        <taxon>Nitratireductor</taxon>
    </lineage>
</organism>
<evidence type="ECO:0000256" key="6">
    <source>
        <dbReference type="ARBA" id="ARBA00023136"/>
    </source>
</evidence>
<dbReference type="GO" id="GO:0005886">
    <property type="term" value="C:plasma membrane"/>
    <property type="evidence" value="ECO:0007669"/>
    <property type="project" value="UniProtKB-SubCell"/>
</dbReference>
<feature type="transmembrane region" description="Helical" evidence="7">
    <location>
        <begin position="96"/>
        <end position="122"/>
    </location>
</feature>
<keyword evidence="10" id="KW-1185">Reference proteome</keyword>
<dbReference type="InterPro" id="IPR050366">
    <property type="entry name" value="BP-dependent_transpt_permease"/>
</dbReference>
<dbReference type="CDD" id="cd06261">
    <property type="entry name" value="TM_PBP2"/>
    <property type="match status" value="1"/>
</dbReference>
<keyword evidence="5 7" id="KW-1133">Transmembrane helix</keyword>
<evidence type="ECO:0000256" key="2">
    <source>
        <dbReference type="ARBA" id="ARBA00022448"/>
    </source>
</evidence>
<dbReference type="InterPro" id="IPR025966">
    <property type="entry name" value="OppC_N"/>
</dbReference>
<feature type="transmembrane region" description="Helical" evidence="7">
    <location>
        <begin position="257"/>
        <end position="282"/>
    </location>
</feature>
<evidence type="ECO:0000256" key="3">
    <source>
        <dbReference type="ARBA" id="ARBA00022475"/>
    </source>
</evidence>
<gene>
    <name evidence="9" type="ORF">GN330_06875</name>
</gene>
<feature type="transmembrane region" description="Helical" evidence="7">
    <location>
        <begin position="26"/>
        <end position="49"/>
    </location>
</feature>
<dbReference type="Gene3D" id="1.10.3720.10">
    <property type="entry name" value="MetI-like"/>
    <property type="match status" value="1"/>
</dbReference>
<reference evidence="9 10" key="1">
    <citation type="submission" date="2019-12" db="EMBL/GenBank/DDBJ databases">
        <title>Nitratireductor arenosus sp. nov., Isolated from sea sand, Jeju island, South Korea.</title>
        <authorList>
            <person name="Kim W."/>
        </authorList>
    </citation>
    <scope>NUCLEOTIDE SEQUENCE [LARGE SCALE GENOMIC DNA]</scope>
    <source>
        <strain evidence="9 10">CAU 1489</strain>
    </source>
</reference>
<sequence length="295" mass="30969">MSVAQTHSGERASARRLRLRRWGQHGGLLIGGALLACAIVMALCAPLLAPADPYLQELGARLKPPVWAEGGSWANPLGTDQLGRDYLSRLIYGSRISLLIGLGTVAIGGAIGITLGLLAGFFGGRVDMVISFIVTARLAMPVMLVALAVVGLVGSSLTVVILVLGLLLWDQFAIVTRTAVRQIRDLDYIAAARAVGSSTPSIILREALPNVTGPILVVVTLEMAHAILLEAALSFLGLGVQPPLPSWGLMIAEGRDYIFFTPWVIAIPGAALFLLVLGINLFGDGVRDVTAPGGR</sequence>
<feature type="transmembrane region" description="Helical" evidence="7">
    <location>
        <begin position="142"/>
        <end position="169"/>
    </location>
</feature>
<keyword evidence="4 7" id="KW-0812">Transmembrane</keyword>
<evidence type="ECO:0000256" key="4">
    <source>
        <dbReference type="ARBA" id="ARBA00022692"/>
    </source>
</evidence>
<evidence type="ECO:0000256" key="1">
    <source>
        <dbReference type="ARBA" id="ARBA00004651"/>
    </source>
</evidence>
<protein>
    <submittedName>
        <fullName evidence="9">ABC transporter permease subunit</fullName>
    </submittedName>
</protein>
<feature type="domain" description="ABC transmembrane type-1" evidence="8">
    <location>
        <begin position="94"/>
        <end position="283"/>
    </location>
</feature>
<keyword evidence="6 7" id="KW-0472">Membrane</keyword>
<dbReference type="PANTHER" id="PTHR43386">
    <property type="entry name" value="OLIGOPEPTIDE TRANSPORT SYSTEM PERMEASE PROTEIN APPC"/>
    <property type="match status" value="1"/>
</dbReference>
<evidence type="ECO:0000259" key="8">
    <source>
        <dbReference type="PROSITE" id="PS50928"/>
    </source>
</evidence>
<evidence type="ECO:0000313" key="9">
    <source>
        <dbReference type="EMBL" id="MVA96970.1"/>
    </source>
</evidence>
<comment type="similarity">
    <text evidence="7">Belongs to the binding-protein-dependent transport system permease family.</text>
</comment>
<dbReference type="Pfam" id="PF12911">
    <property type="entry name" value="OppC_N"/>
    <property type="match status" value="1"/>
</dbReference>
<dbReference type="GO" id="GO:0055085">
    <property type="term" value="P:transmembrane transport"/>
    <property type="evidence" value="ECO:0007669"/>
    <property type="project" value="InterPro"/>
</dbReference>
<keyword evidence="2 7" id="KW-0813">Transport</keyword>
<dbReference type="Pfam" id="PF00528">
    <property type="entry name" value="BPD_transp_1"/>
    <property type="match status" value="1"/>
</dbReference>
<keyword evidence="3" id="KW-1003">Cell membrane</keyword>
<evidence type="ECO:0000256" key="7">
    <source>
        <dbReference type="RuleBase" id="RU363032"/>
    </source>
</evidence>
<name>A0A844QG36_9HYPH</name>
<feature type="transmembrane region" description="Helical" evidence="7">
    <location>
        <begin position="215"/>
        <end position="236"/>
    </location>
</feature>
<accession>A0A844QG36</accession>
<comment type="caution">
    <text evidence="9">The sequence shown here is derived from an EMBL/GenBank/DDBJ whole genome shotgun (WGS) entry which is preliminary data.</text>
</comment>
<dbReference type="PROSITE" id="PS50928">
    <property type="entry name" value="ABC_TM1"/>
    <property type="match status" value="1"/>
</dbReference>
<dbReference type="EMBL" id="WPHG01000001">
    <property type="protein sequence ID" value="MVA96970.1"/>
    <property type="molecule type" value="Genomic_DNA"/>
</dbReference>
<dbReference type="AlphaFoldDB" id="A0A844QG36"/>
<dbReference type="Proteomes" id="UP000463224">
    <property type="component" value="Unassembled WGS sequence"/>
</dbReference>
<proteinExistence type="inferred from homology"/>
<evidence type="ECO:0000313" key="10">
    <source>
        <dbReference type="Proteomes" id="UP000463224"/>
    </source>
</evidence>
<dbReference type="InterPro" id="IPR035906">
    <property type="entry name" value="MetI-like_sf"/>
</dbReference>